<evidence type="ECO:0000256" key="2">
    <source>
        <dbReference type="ARBA" id="ARBA00023015"/>
    </source>
</evidence>
<evidence type="ECO:0000313" key="6">
    <source>
        <dbReference type="EMBL" id="PRR84817.1"/>
    </source>
</evidence>
<dbReference type="GO" id="GO:0003677">
    <property type="term" value="F:DNA binding"/>
    <property type="evidence" value="ECO:0007669"/>
    <property type="project" value="UniProtKB-KW"/>
</dbReference>
<dbReference type="InterPro" id="IPR000847">
    <property type="entry name" value="LysR_HTH_N"/>
</dbReference>
<evidence type="ECO:0000256" key="4">
    <source>
        <dbReference type="ARBA" id="ARBA00023163"/>
    </source>
</evidence>
<dbReference type="InterPro" id="IPR036390">
    <property type="entry name" value="WH_DNA-bd_sf"/>
</dbReference>
<dbReference type="InterPro" id="IPR005119">
    <property type="entry name" value="LysR_subst-bd"/>
</dbReference>
<dbReference type="CDD" id="cd05466">
    <property type="entry name" value="PBP2_LTTR_substrate"/>
    <property type="match status" value="1"/>
</dbReference>
<keyword evidence="3" id="KW-0238">DNA-binding</keyword>
<dbReference type="RefSeq" id="WP_106009848.1">
    <property type="nucleotide sequence ID" value="NZ_JALCPJ010000023.1"/>
</dbReference>
<comment type="caution">
    <text evidence="6">The sequence shown here is derived from an EMBL/GenBank/DDBJ whole genome shotgun (WGS) entry which is preliminary data.</text>
</comment>
<dbReference type="PANTHER" id="PTHR30346">
    <property type="entry name" value="TRANSCRIPTIONAL DUAL REGULATOR HCAR-RELATED"/>
    <property type="match status" value="1"/>
</dbReference>
<dbReference type="FunFam" id="1.10.10.10:FF:000001">
    <property type="entry name" value="LysR family transcriptional regulator"/>
    <property type="match status" value="1"/>
</dbReference>
<dbReference type="OrthoDB" id="9803735at2"/>
<dbReference type="PRINTS" id="PR00039">
    <property type="entry name" value="HTHLYSR"/>
</dbReference>
<dbReference type="GO" id="GO:0003700">
    <property type="term" value="F:DNA-binding transcription factor activity"/>
    <property type="evidence" value="ECO:0007669"/>
    <property type="project" value="InterPro"/>
</dbReference>
<evidence type="ECO:0000256" key="3">
    <source>
        <dbReference type="ARBA" id="ARBA00023125"/>
    </source>
</evidence>
<dbReference type="Gene3D" id="3.40.190.290">
    <property type="match status" value="1"/>
</dbReference>
<proteinExistence type="inferred from homology"/>
<gene>
    <name evidence="6" type="primary">gltC_2</name>
    <name evidence="6" type="ORF">CLLU_22230</name>
</gene>
<dbReference type="PANTHER" id="PTHR30346:SF28">
    <property type="entry name" value="HTH-TYPE TRANSCRIPTIONAL REGULATOR CYNR"/>
    <property type="match status" value="1"/>
</dbReference>
<dbReference type="Pfam" id="PF00126">
    <property type="entry name" value="HTH_1"/>
    <property type="match status" value="1"/>
</dbReference>
<evidence type="ECO:0000313" key="7">
    <source>
        <dbReference type="Proteomes" id="UP000237798"/>
    </source>
</evidence>
<dbReference type="Proteomes" id="UP000237798">
    <property type="component" value="Unassembled WGS sequence"/>
</dbReference>
<organism evidence="6 7">
    <name type="scientific">Clostridium luticellarii</name>
    <dbReference type="NCBI Taxonomy" id="1691940"/>
    <lineage>
        <taxon>Bacteria</taxon>
        <taxon>Bacillati</taxon>
        <taxon>Bacillota</taxon>
        <taxon>Clostridia</taxon>
        <taxon>Eubacteriales</taxon>
        <taxon>Clostridiaceae</taxon>
        <taxon>Clostridium</taxon>
    </lineage>
</organism>
<dbReference type="EMBL" id="PVXP01000032">
    <property type="protein sequence ID" value="PRR84817.1"/>
    <property type="molecule type" value="Genomic_DNA"/>
</dbReference>
<keyword evidence="4" id="KW-0804">Transcription</keyword>
<keyword evidence="2" id="KW-0805">Transcription regulation</keyword>
<accession>A0A2T0BLR6</accession>
<evidence type="ECO:0000256" key="1">
    <source>
        <dbReference type="ARBA" id="ARBA00009437"/>
    </source>
</evidence>
<dbReference type="Gene3D" id="1.10.10.10">
    <property type="entry name" value="Winged helix-like DNA-binding domain superfamily/Winged helix DNA-binding domain"/>
    <property type="match status" value="1"/>
</dbReference>
<evidence type="ECO:0000259" key="5">
    <source>
        <dbReference type="PROSITE" id="PS50931"/>
    </source>
</evidence>
<feature type="domain" description="HTH lysR-type" evidence="5">
    <location>
        <begin position="2"/>
        <end position="59"/>
    </location>
</feature>
<dbReference type="InterPro" id="IPR036388">
    <property type="entry name" value="WH-like_DNA-bd_sf"/>
</dbReference>
<name>A0A2T0BLR6_9CLOT</name>
<dbReference type="PROSITE" id="PS50931">
    <property type="entry name" value="HTH_LYSR"/>
    <property type="match status" value="1"/>
</dbReference>
<keyword evidence="7" id="KW-1185">Reference proteome</keyword>
<reference evidence="6 7" key="1">
    <citation type="submission" date="2018-03" db="EMBL/GenBank/DDBJ databases">
        <title>Genome sequence of Clostridium luticellarii DSM 29923.</title>
        <authorList>
            <person name="Poehlein A."/>
            <person name="Daniel R."/>
        </authorList>
    </citation>
    <scope>NUCLEOTIDE SEQUENCE [LARGE SCALE GENOMIC DNA]</scope>
    <source>
        <strain evidence="6 7">DSM 29923</strain>
    </source>
</reference>
<sequence>MISFEQIRYFLEIVRCGSLNKASEHLYISQPSLSKQLRQLEKRLDCKLLNRNYDGVEPTPQGRLFYEKMSGILDEFDRAVDQVRHFKDVHQLRIGGLGNLVTYFLPRYMENLKAGGKNQVIVDTCLSNRELVDGVESGKFDMVLLSNAEPQKDIAVIPLMTEPLYVVFPVTHSLYHREDISFMDIILHEELVLYKDPCTIRASIRKQCNRIKITPNIVLELDLTESLLSYVSRGNGVTLLPSIVAKGIQDPSVAVRKISQIPIYREISAAMKKENVPFYLPMFSENTASP</sequence>
<dbReference type="SUPFAM" id="SSF46785">
    <property type="entry name" value="Winged helix' DNA-binding domain"/>
    <property type="match status" value="1"/>
</dbReference>
<comment type="similarity">
    <text evidence="1">Belongs to the LysR transcriptional regulatory family.</text>
</comment>
<dbReference type="SUPFAM" id="SSF53850">
    <property type="entry name" value="Periplasmic binding protein-like II"/>
    <property type="match status" value="1"/>
</dbReference>
<dbReference type="Pfam" id="PF03466">
    <property type="entry name" value="LysR_substrate"/>
    <property type="match status" value="1"/>
</dbReference>
<dbReference type="GO" id="GO:0032993">
    <property type="term" value="C:protein-DNA complex"/>
    <property type="evidence" value="ECO:0007669"/>
    <property type="project" value="TreeGrafter"/>
</dbReference>
<protein>
    <submittedName>
        <fullName evidence="6">HTH-type transcriptional regulator GltC</fullName>
    </submittedName>
</protein>
<dbReference type="AlphaFoldDB" id="A0A2T0BLR6"/>